<protein>
    <submittedName>
        <fullName evidence="1">Uncharacterized protein</fullName>
    </submittedName>
</protein>
<keyword evidence="2" id="KW-1185">Reference proteome</keyword>
<dbReference type="EMBL" id="LUCM01010372">
    <property type="protein sequence ID" value="KAA0185560.1"/>
    <property type="molecule type" value="Genomic_DNA"/>
</dbReference>
<evidence type="ECO:0000313" key="1">
    <source>
        <dbReference type="EMBL" id="KAA0185560.1"/>
    </source>
</evidence>
<dbReference type="GO" id="GO:0005856">
    <property type="term" value="C:cytoskeleton"/>
    <property type="evidence" value="ECO:0007669"/>
    <property type="project" value="TreeGrafter"/>
</dbReference>
<sequence>MPDSNAVNGEKIPQQTEKFIDTIGLCCVCSHETMSTDPDDPDYQRNLLRPATIKEDVHLMSQRRRVSLILKSDAFRRELEEVIRAQAQSGDYPGMSTSLLSLQHVSELFASAPAGQSSTGFGLHKGEL</sequence>
<dbReference type="PANTHER" id="PTHR10672">
    <property type="entry name" value="ADDUCIN"/>
    <property type="match status" value="1"/>
</dbReference>
<evidence type="ECO:0000313" key="2">
    <source>
        <dbReference type="Proteomes" id="UP000728185"/>
    </source>
</evidence>
<gene>
    <name evidence="1" type="ORF">FBUS_08483</name>
</gene>
<dbReference type="InterPro" id="IPR051017">
    <property type="entry name" value="Aldolase-II_Adducin_sf"/>
</dbReference>
<comment type="caution">
    <text evidence="1">The sequence shown here is derived from an EMBL/GenBank/DDBJ whole genome shotgun (WGS) entry which is preliminary data.</text>
</comment>
<dbReference type="PANTHER" id="PTHR10672:SF3">
    <property type="entry name" value="PROTEIN HU-LI TAI SHAO"/>
    <property type="match status" value="1"/>
</dbReference>
<organism evidence="1 2">
    <name type="scientific">Fasciolopsis buskii</name>
    <dbReference type="NCBI Taxonomy" id="27845"/>
    <lineage>
        <taxon>Eukaryota</taxon>
        <taxon>Metazoa</taxon>
        <taxon>Spiralia</taxon>
        <taxon>Lophotrochozoa</taxon>
        <taxon>Platyhelminthes</taxon>
        <taxon>Trematoda</taxon>
        <taxon>Digenea</taxon>
        <taxon>Plagiorchiida</taxon>
        <taxon>Echinostomata</taxon>
        <taxon>Echinostomatoidea</taxon>
        <taxon>Fasciolidae</taxon>
        <taxon>Fasciolopsis</taxon>
    </lineage>
</organism>
<name>A0A8E0RMR2_9TREM</name>
<dbReference type="AlphaFoldDB" id="A0A8E0RMR2"/>
<dbReference type="Proteomes" id="UP000728185">
    <property type="component" value="Unassembled WGS sequence"/>
</dbReference>
<dbReference type="OrthoDB" id="3238794at2759"/>
<proteinExistence type="predicted"/>
<dbReference type="GO" id="GO:0014069">
    <property type="term" value="C:postsynaptic density"/>
    <property type="evidence" value="ECO:0007669"/>
    <property type="project" value="TreeGrafter"/>
</dbReference>
<dbReference type="GO" id="GO:0051015">
    <property type="term" value="F:actin filament binding"/>
    <property type="evidence" value="ECO:0007669"/>
    <property type="project" value="TreeGrafter"/>
</dbReference>
<reference evidence="1" key="1">
    <citation type="submission" date="2019-05" db="EMBL/GenBank/DDBJ databases">
        <title>Annotation for the trematode Fasciolopsis buski.</title>
        <authorList>
            <person name="Choi Y.-J."/>
        </authorList>
    </citation>
    <scope>NUCLEOTIDE SEQUENCE</scope>
    <source>
        <strain evidence="1">HT</strain>
        <tissue evidence="1">Whole worm</tissue>
    </source>
</reference>
<accession>A0A8E0RMR2</accession>
<dbReference type="GO" id="GO:0005886">
    <property type="term" value="C:plasma membrane"/>
    <property type="evidence" value="ECO:0007669"/>
    <property type="project" value="TreeGrafter"/>
</dbReference>